<dbReference type="Pfam" id="PF13560">
    <property type="entry name" value="HTH_31"/>
    <property type="match status" value="1"/>
</dbReference>
<dbReference type="InterPro" id="IPR001387">
    <property type="entry name" value="Cro/C1-type_HTH"/>
</dbReference>
<accession>A0A6G9H8D1</accession>
<dbReference type="Proteomes" id="UP000501179">
    <property type="component" value="Chromosome"/>
</dbReference>
<dbReference type="AlphaFoldDB" id="A0A6G9H8D1"/>
<dbReference type="SMART" id="SM00530">
    <property type="entry name" value="HTH_XRE"/>
    <property type="match status" value="1"/>
</dbReference>
<dbReference type="RefSeq" id="WP_167035610.1">
    <property type="nucleotide sequence ID" value="NZ_CP050177.1"/>
</dbReference>
<dbReference type="Gene3D" id="3.30.450.180">
    <property type="match status" value="1"/>
</dbReference>
<dbReference type="PANTHER" id="PTHR35010">
    <property type="entry name" value="BLL4672 PROTEIN-RELATED"/>
    <property type="match status" value="1"/>
</dbReference>
<feature type="domain" description="HTH cro/C1-type" evidence="1">
    <location>
        <begin position="9"/>
        <end position="81"/>
    </location>
</feature>
<evidence type="ECO:0000259" key="1">
    <source>
        <dbReference type="SMART" id="SM00530"/>
    </source>
</evidence>
<evidence type="ECO:0000313" key="3">
    <source>
        <dbReference type="Proteomes" id="UP000501179"/>
    </source>
</evidence>
<keyword evidence="3" id="KW-1185">Reference proteome</keyword>
<dbReference type="GO" id="GO:0003677">
    <property type="term" value="F:DNA binding"/>
    <property type="evidence" value="ECO:0007669"/>
    <property type="project" value="InterPro"/>
</dbReference>
<dbReference type="PANTHER" id="PTHR35010:SF2">
    <property type="entry name" value="BLL4672 PROTEIN"/>
    <property type="match status" value="1"/>
</dbReference>
<dbReference type="InterPro" id="IPR010982">
    <property type="entry name" value="Lambda_DNA-bd_dom_sf"/>
</dbReference>
<dbReference type="InterPro" id="IPR041413">
    <property type="entry name" value="MLTR_LBD"/>
</dbReference>
<proteinExistence type="predicted"/>
<name>A0A6G9H8D1_9ACTN</name>
<gene>
    <name evidence="2" type="ORF">HA039_32875</name>
</gene>
<reference evidence="2 3" key="1">
    <citation type="submission" date="2020-03" db="EMBL/GenBank/DDBJ databases">
        <title>A novel species.</title>
        <authorList>
            <person name="Gao J."/>
        </authorList>
    </citation>
    <scope>NUCLEOTIDE SEQUENCE [LARGE SCALE GENOMIC DNA]</scope>
    <source>
        <strain evidence="2 3">QMT-12</strain>
    </source>
</reference>
<organism evidence="2 3">
    <name type="scientific">Streptomyces liangshanensis</name>
    <dbReference type="NCBI Taxonomy" id="2717324"/>
    <lineage>
        <taxon>Bacteria</taxon>
        <taxon>Bacillati</taxon>
        <taxon>Actinomycetota</taxon>
        <taxon>Actinomycetes</taxon>
        <taxon>Kitasatosporales</taxon>
        <taxon>Streptomycetaceae</taxon>
        <taxon>Streptomyces</taxon>
    </lineage>
</organism>
<protein>
    <submittedName>
        <fullName evidence="2">Helix-turn-helix domain-containing protein</fullName>
    </submittedName>
</protein>
<dbReference type="Gene3D" id="1.10.260.40">
    <property type="entry name" value="lambda repressor-like DNA-binding domains"/>
    <property type="match status" value="1"/>
</dbReference>
<dbReference type="KEGG" id="slia:HA039_32875"/>
<dbReference type="EMBL" id="CP050177">
    <property type="protein sequence ID" value="QIQ06471.1"/>
    <property type="molecule type" value="Genomic_DNA"/>
</dbReference>
<dbReference type="Pfam" id="PF17765">
    <property type="entry name" value="MLTR_LBD"/>
    <property type="match status" value="1"/>
</dbReference>
<sequence length="279" mass="30998">MDRAQLADFLRARREALRPADVGLGPGARGRSAGLRPEEVAALATMPTEHYAGLEEQRAPQPSPVLLLSLARALRLTPDERDHLFRLAGRRIPERHTASEQVSPVLLRMLDRLDDTPAQVLTDLGETLAQNRLARALFGDFEHRTGAARSAVHRWFTEPGARSAYPVEERREESRALVAELRAALVRRGQDPRSRALVARLRAESDEFAGIWADHEVGVLRGRRRRISHPEVGMVELDCQALVDESRSQVLAVFTAAPGTQARRRLELLSGAGARFADR</sequence>
<evidence type="ECO:0000313" key="2">
    <source>
        <dbReference type="EMBL" id="QIQ06471.1"/>
    </source>
</evidence>